<evidence type="ECO:0000256" key="1">
    <source>
        <dbReference type="SAM" id="MobiDB-lite"/>
    </source>
</evidence>
<protein>
    <submittedName>
        <fullName evidence="2">Uncharacterized protein</fullName>
    </submittedName>
</protein>
<accession>A0A0G0H1J7</accession>
<dbReference type="PATRIC" id="fig|1619087.5.peg.154"/>
<feature type="compositionally biased region" description="Basic and acidic residues" evidence="1">
    <location>
        <begin position="411"/>
        <end position="427"/>
    </location>
</feature>
<name>A0A0G0H1J7_9BACT</name>
<feature type="region of interest" description="Disordered" evidence="1">
    <location>
        <begin position="403"/>
        <end position="431"/>
    </location>
</feature>
<reference evidence="2 3" key="1">
    <citation type="journal article" date="2015" name="Nature">
        <title>rRNA introns, odd ribosomes, and small enigmatic genomes across a large radiation of phyla.</title>
        <authorList>
            <person name="Brown C.T."/>
            <person name="Hug L.A."/>
            <person name="Thomas B.C."/>
            <person name="Sharon I."/>
            <person name="Castelle C.J."/>
            <person name="Singh A."/>
            <person name="Wilkins M.J."/>
            <person name="Williams K.H."/>
            <person name="Banfield J.F."/>
        </authorList>
    </citation>
    <scope>NUCLEOTIDE SEQUENCE [LARGE SCALE GENOMIC DNA]</scope>
</reference>
<dbReference type="EMBL" id="LBTH01000010">
    <property type="protein sequence ID" value="KKQ36062.1"/>
    <property type="molecule type" value="Genomic_DNA"/>
</dbReference>
<dbReference type="AlphaFoldDB" id="A0A0G0H1J7"/>
<evidence type="ECO:0000313" key="2">
    <source>
        <dbReference type="EMBL" id="KKQ36062.1"/>
    </source>
</evidence>
<dbReference type="Proteomes" id="UP000034852">
    <property type="component" value="Unassembled WGS sequence"/>
</dbReference>
<evidence type="ECO:0000313" key="3">
    <source>
        <dbReference type="Proteomes" id="UP000034852"/>
    </source>
</evidence>
<gene>
    <name evidence="2" type="ORF">US52_C0010G0002</name>
</gene>
<sequence>MGSVIVKNKQDRLGLHIPIISNLLYKNNIDDKDLSQNEDGTYSAKNEGKGKRKLHHVTIRNLKPDNEYQFSIAGKILTFDKDGSTKFRTVKTAKVMDELKTPDPLYGQVKLRNEKDEGIIYFYLADTTNIFKSQLLSSRVSNGTYTFDLNSLKFASLDKLFTVSAEKRIFNFEVVDDDKKSTFSRIQTKTYKPIDTINVNNINDENTTEINRSIFPAIILQTIAYEDEDTGGIAPKSNGSSCLLDAECTSGTCRACDGINKTCVGVECTDIPTIRCGDGQCLAPNENDRTCPVDCTVVLQPKKPDGSSCQSYEECEGYCLSCPQNSNEKYCVGSTMGADQVFSAHCSADSYNLDDPVASNCGDGQCSYSENSYTCPEDCGIVTKCGDNICNVEKDENHISCPQDCDNETDPEIKDENENKVEDRPPQDENLPEMNLTAIVGISTDDYTGIRNIELQACAESTRAGGKGYSIGGIMYAGDGVFECVQWTSCDTYVKYTPPEGREGEIILDRCLRARDIQRDNLEIEEEVAVGLDIYDNCILTEVENYEPSLSTGYSYRDSNLGAGVQSLCPNGKFEVHPALDIIYYDEGDLNNSNLPEIRWTPPDSFDVLECQVYESEIFGENTLVISFKNKEERSEKIYSLRIGHSNAASCEPGNIYAVLGSEGRSTGPHFHMEMVEGQLDTDNLDESLRELFPTYTLCVSQEQINNANGAVFPAAYINLTKYCTDEYIDKVESSYEISAYKPFFSKVSAESQTLKPGVYSSEIDSRYFTSTTKKIVVTGENVNVKYFNDANKNGIQDAGEQEVDSSLFDLKLKKESDLYKYNFNAGWNLFAFPFKFDQFEKASNVLDFLNNNGINAVHIAKYEDSSFKIFSKRDGKVEFADDYYILPGSAYFIFTSNSGSALIKTNGYDSSIPLELKNGWNLVNIFSATQDYDTQSLFDKLKEEGVDADTISKYDSGLYTSVIKDNEIIYGNNFTLNRQFGYFIRIENKPNEQFIEI</sequence>
<organism evidence="2 3">
    <name type="scientific">candidate division WS6 bacterium GW2011_GWA2_37_6</name>
    <dbReference type="NCBI Taxonomy" id="1619087"/>
    <lineage>
        <taxon>Bacteria</taxon>
        <taxon>Candidatus Dojkabacteria</taxon>
    </lineage>
</organism>
<comment type="caution">
    <text evidence="2">The sequence shown here is derived from an EMBL/GenBank/DDBJ whole genome shotgun (WGS) entry which is preliminary data.</text>
</comment>
<proteinExistence type="predicted"/>